<proteinExistence type="predicted"/>
<dbReference type="Pfam" id="PF13511">
    <property type="entry name" value="DUF4124"/>
    <property type="match status" value="1"/>
</dbReference>
<dbReference type="PROSITE" id="PS50175">
    <property type="entry name" value="ASP_PROT_RETROV"/>
    <property type="match status" value="1"/>
</dbReference>
<dbReference type="Pfam" id="PF13975">
    <property type="entry name" value="gag-asp_proteas"/>
    <property type="match status" value="1"/>
</dbReference>
<keyword evidence="1" id="KW-0378">Hydrolase</keyword>
<dbReference type="STRING" id="316067.Geob_2244"/>
<protein>
    <submittedName>
        <fullName evidence="4">Retropepsin family aspartate protease, DUF4124-containing</fullName>
    </submittedName>
</protein>
<dbReference type="InterPro" id="IPR025392">
    <property type="entry name" value="DUF4124"/>
</dbReference>
<dbReference type="InterPro" id="IPR034122">
    <property type="entry name" value="Retropepsin-like_bacterial"/>
</dbReference>
<dbReference type="AlphaFoldDB" id="B9M9M6"/>
<gene>
    <name evidence="4" type="ordered locus">Geob_2244</name>
</gene>
<evidence type="ECO:0000256" key="1">
    <source>
        <dbReference type="ARBA" id="ARBA00022801"/>
    </source>
</evidence>
<feature type="signal peptide" evidence="2">
    <location>
        <begin position="1"/>
        <end position="24"/>
    </location>
</feature>
<dbReference type="GO" id="GO:0006508">
    <property type="term" value="P:proteolysis"/>
    <property type="evidence" value="ECO:0007669"/>
    <property type="project" value="UniProtKB-KW"/>
</dbReference>
<dbReference type="RefSeq" id="WP_012647327.1">
    <property type="nucleotide sequence ID" value="NC_011979.1"/>
</dbReference>
<accession>B9M9M6</accession>
<evidence type="ECO:0000313" key="5">
    <source>
        <dbReference type="Proteomes" id="UP000007721"/>
    </source>
</evidence>
<dbReference type="InterPro" id="IPR021109">
    <property type="entry name" value="Peptidase_aspartic_dom_sf"/>
</dbReference>
<dbReference type="Gene3D" id="2.40.70.10">
    <property type="entry name" value="Acid Proteases"/>
    <property type="match status" value="1"/>
</dbReference>
<evidence type="ECO:0000259" key="3">
    <source>
        <dbReference type="PROSITE" id="PS50175"/>
    </source>
</evidence>
<feature type="domain" description="Peptidase A2" evidence="3">
    <location>
        <begin position="97"/>
        <end position="176"/>
    </location>
</feature>
<evidence type="ECO:0000256" key="2">
    <source>
        <dbReference type="SAM" id="SignalP"/>
    </source>
</evidence>
<keyword evidence="2" id="KW-0732">Signal</keyword>
<dbReference type="InterPro" id="IPR001995">
    <property type="entry name" value="Peptidase_A2_cat"/>
</dbReference>
<dbReference type="GO" id="GO:0004190">
    <property type="term" value="F:aspartic-type endopeptidase activity"/>
    <property type="evidence" value="ECO:0007669"/>
    <property type="project" value="InterPro"/>
</dbReference>
<organism evidence="4 5">
    <name type="scientific">Geotalea daltonii (strain DSM 22248 / JCM 15807 / FRC-32)</name>
    <name type="common">Geobacter daltonii</name>
    <dbReference type="NCBI Taxonomy" id="316067"/>
    <lineage>
        <taxon>Bacteria</taxon>
        <taxon>Pseudomonadati</taxon>
        <taxon>Thermodesulfobacteriota</taxon>
        <taxon>Desulfuromonadia</taxon>
        <taxon>Geobacterales</taxon>
        <taxon>Geobacteraceae</taxon>
        <taxon>Geotalea</taxon>
    </lineage>
</organism>
<dbReference type="EMBL" id="CP001390">
    <property type="protein sequence ID" value="ACM20598.1"/>
    <property type="molecule type" value="Genomic_DNA"/>
</dbReference>
<dbReference type="CDD" id="cd05483">
    <property type="entry name" value="retropepsin_like_bacteria"/>
    <property type="match status" value="1"/>
</dbReference>
<dbReference type="KEGG" id="geo:Geob_2244"/>
<reference evidence="4 5" key="1">
    <citation type="submission" date="2009-01" db="EMBL/GenBank/DDBJ databases">
        <title>Complete sequence of Geobacter sp. FRC-32.</title>
        <authorList>
            <consortium name="US DOE Joint Genome Institute"/>
            <person name="Lucas S."/>
            <person name="Copeland A."/>
            <person name="Lapidus A."/>
            <person name="Glavina del Rio T."/>
            <person name="Dalin E."/>
            <person name="Tice H."/>
            <person name="Bruce D."/>
            <person name="Goodwin L."/>
            <person name="Pitluck S."/>
            <person name="Saunders E."/>
            <person name="Brettin T."/>
            <person name="Detter J.C."/>
            <person name="Han C."/>
            <person name="Larimer F."/>
            <person name="Land M."/>
            <person name="Hauser L."/>
            <person name="Kyrpides N."/>
            <person name="Ovchinnikova G."/>
            <person name="Kostka J."/>
            <person name="Richardson P."/>
        </authorList>
    </citation>
    <scope>NUCLEOTIDE SEQUENCE [LARGE SCALE GENOMIC DNA]</scope>
    <source>
        <strain evidence="5">DSM 22248 / JCM 15807 / FRC-32</strain>
    </source>
</reference>
<dbReference type="Proteomes" id="UP000007721">
    <property type="component" value="Chromosome"/>
</dbReference>
<dbReference type="PROSITE" id="PS00141">
    <property type="entry name" value="ASP_PROTEASE"/>
    <property type="match status" value="1"/>
</dbReference>
<sequence>MFRIIYKLLVKMMCFAIFTTLVMPATGQCEFYQYEDENGAVNFTDDPGKIPKKLKKKHKVRSDDDDNPQNSVMRVRILRNRVLLPVTLSYRGNEVKANLVLDTGAEVSTISSSLAARLRIRPEDADLAYAQGIGSGIQVTGRVSLDYMLVGPNRKYDMDVIVVESGGYDGLLGMNFLRELRYHVDFNTSTIKWGD</sequence>
<keyword evidence="5" id="KW-1185">Reference proteome</keyword>
<evidence type="ECO:0000313" key="4">
    <source>
        <dbReference type="EMBL" id="ACM20598.1"/>
    </source>
</evidence>
<feature type="chain" id="PRO_5002886793" evidence="2">
    <location>
        <begin position="25"/>
        <end position="195"/>
    </location>
</feature>
<dbReference type="eggNOG" id="COG3577">
    <property type="taxonomic scope" value="Bacteria"/>
</dbReference>
<dbReference type="InterPro" id="IPR001969">
    <property type="entry name" value="Aspartic_peptidase_AS"/>
</dbReference>
<dbReference type="SUPFAM" id="SSF50630">
    <property type="entry name" value="Acid proteases"/>
    <property type="match status" value="1"/>
</dbReference>
<keyword evidence="4" id="KW-0645">Protease</keyword>
<dbReference type="HOGENOM" id="CLU_097849_0_0_7"/>
<name>B9M9M6_GEODF</name>